<feature type="compositionally biased region" description="Basic and acidic residues" evidence="2">
    <location>
        <begin position="577"/>
        <end position="586"/>
    </location>
</feature>
<feature type="compositionally biased region" description="Basic and acidic residues" evidence="2">
    <location>
        <begin position="111"/>
        <end position="120"/>
    </location>
</feature>
<dbReference type="GO" id="GO:0043565">
    <property type="term" value="F:sequence-specific DNA binding"/>
    <property type="evidence" value="ECO:0007669"/>
    <property type="project" value="InterPro"/>
</dbReference>
<feature type="region of interest" description="Disordered" evidence="2">
    <location>
        <begin position="1"/>
        <end position="128"/>
    </location>
</feature>
<evidence type="ECO:0000256" key="2">
    <source>
        <dbReference type="SAM" id="MobiDB-lite"/>
    </source>
</evidence>
<keyword evidence="1" id="KW-0238">DNA-binding</keyword>
<feature type="compositionally biased region" description="Basic and acidic residues" evidence="2">
    <location>
        <begin position="876"/>
        <end position="888"/>
    </location>
</feature>
<dbReference type="SUPFAM" id="SSF57903">
    <property type="entry name" value="FYVE/PHD zinc finger"/>
    <property type="match status" value="1"/>
</dbReference>
<feature type="compositionally biased region" description="Polar residues" evidence="2">
    <location>
        <begin position="253"/>
        <end position="271"/>
    </location>
</feature>
<feature type="region of interest" description="Disordered" evidence="2">
    <location>
        <begin position="327"/>
        <end position="377"/>
    </location>
</feature>
<dbReference type="Pfam" id="PF00250">
    <property type="entry name" value="Forkhead"/>
    <property type="match status" value="1"/>
</dbReference>
<dbReference type="AlphaFoldDB" id="A0A6A5U4M9"/>
<accession>A0A6A5U4M9</accession>
<proteinExistence type="predicted"/>
<reference evidence="4" key="1">
    <citation type="journal article" date="2020" name="Stud. Mycol.">
        <title>101 Dothideomycetes genomes: a test case for predicting lifestyles and emergence of pathogens.</title>
        <authorList>
            <person name="Haridas S."/>
            <person name="Albert R."/>
            <person name="Binder M."/>
            <person name="Bloem J."/>
            <person name="Labutti K."/>
            <person name="Salamov A."/>
            <person name="Andreopoulos B."/>
            <person name="Baker S."/>
            <person name="Barry K."/>
            <person name="Bills G."/>
            <person name="Bluhm B."/>
            <person name="Cannon C."/>
            <person name="Castanera R."/>
            <person name="Culley D."/>
            <person name="Daum C."/>
            <person name="Ezra D."/>
            <person name="Gonzalez J."/>
            <person name="Henrissat B."/>
            <person name="Kuo A."/>
            <person name="Liang C."/>
            <person name="Lipzen A."/>
            <person name="Lutzoni F."/>
            <person name="Magnuson J."/>
            <person name="Mondo S."/>
            <person name="Nolan M."/>
            <person name="Ohm R."/>
            <person name="Pangilinan J."/>
            <person name="Park H.-J."/>
            <person name="Ramirez L."/>
            <person name="Alfaro M."/>
            <person name="Sun H."/>
            <person name="Tritt A."/>
            <person name="Yoshinaga Y."/>
            <person name="Zwiers L.-H."/>
            <person name="Turgeon B."/>
            <person name="Goodwin S."/>
            <person name="Spatafora J."/>
            <person name="Crous P."/>
            <person name="Grigoriev I."/>
        </authorList>
    </citation>
    <scope>NUCLEOTIDE SEQUENCE</scope>
    <source>
        <strain evidence="4">CBS 675.92</strain>
    </source>
</reference>
<gene>
    <name evidence="4" type="ORF">CC80DRAFT_285017</name>
</gene>
<evidence type="ECO:0000313" key="5">
    <source>
        <dbReference type="Proteomes" id="UP000800035"/>
    </source>
</evidence>
<dbReference type="InterPro" id="IPR036390">
    <property type="entry name" value="WH_DNA-bd_sf"/>
</dbReference>
<feature type="domain" description="Fork-head" evidence="3">
    <location>
        <begin position="637"/>
        <end position="716"/>
    </location>
</feature>
<organism evidence="4 5">
    <name type="scientific">Byssothecium circinans</name>
    <dbReference type="NCBI Taxonomy" id="147558"/>
    <lineage>
        <taxon>Eukaryota</taxon>
        <taxon>Fungi</taxon>
        <taxon>Dikarya</taxon>
        <taxon>Ascomycota</taxon>
        <taxon>Pezizomycotina</taxon>
        <taxon>Dothideomycetes</taxon>
        <taxon>Pleosporomycetidae</taxon>
        <taxon>Pleosporales</taxon>
        <taxon>Massarineae</taxon>
        <taxon>Massarinaceae</taxon>
        <taxon>Byssothecium</taxon>
    </lineage>
</organism>
<dbReference type="InterPro" id="IPR001766">
    <property type="entry name" value="Fork_head_dom"/>
</dbReference>
<dbReference type="CDD" id="cd15489">
    <property type="entry name" value="PHD_SF"/>
    <property type="match status" value="1"/>
</dbReference>
<feature type="region of interest" description="Disordered" evidence="2">
    <location>
        <begin position="863"/>
        <end position="904"/>
    </location>
</feature>
<evidence type="ECO:0000259" key="3">
    <source>
        <dbReference type="SMART" id="SM00339"/>
    </source>
</evidence>
<dbReference type="InterPro" id="IPR036388">
    <property type="entry name" value="WH-like_DNA-bd_sf"/>
</dbReference>
<dbReference type="GO" id="GO:0003700">
    <property type="term" value="F:DNA-binding transcription factor activity"/>
    <property type="evidence" value="ECO:0007669"/>
    <property type="project" value="InterPro"/>
</dbReference>
<dbReference type="Gene3D" id="1.10.10.10">
    <property type="entry name" value="Winged helix-like DNA-binding domain superfamily/Winged helix DNA-binding domain"/>
    <property type="match status" value="1"/>
</dbReference>
<feature type="compositionally biased region" description="Polar residues" evidence="2">
    <location>
        <begin position="1"/>
        <end position="13"/>
    </location>
</feature>
<feature type="region of interest" description="Disordered" evidence="2">
    <location>
        <begin position="229"/>
        <end position="275"/>
    </location>
</feature>
<dbReference type="SUPFAM" id="SSF46785">
    <property type="entry name" value="Winged helix' DNA-binding domain"/>
    <property type="match status" value="1"/>
</dbReference>
<sequence length="963" mass="106016">MPDGSSQPLQTMEASRENQKANSGPLQHENEPSVQNNYPKARTPPRISPPPLKRQRIGYSSFSDREGNPRPQPALKSTSDLGESGLLSGPKLSSTSKLQVPLANHLTGSRHPREDDERSHSSSSISIRSNSTAPLCRSCRKSITKGYDPQVLCPSCHRPYHESCRKPLPGAEDQPDLERCFKCVPGRRKSRMQMNHPLLSEAIYSSTKSHINRPSISLSTAISFSNTSAEKLPPLPARPMSDVNPKMPEQSKGHQISATGKSHAQYQLSLPSSRRRDASASTAFFEEDEIQDNVLDKLIVPISQFHSKPQGPKRPVESFAAAGRTEIPETPDQLQGSSQIPTTRATSESTQRNVTTSPSPHNRDSNARHFIPPTLMPGQKRPTASLCCICRVQPVRYLGGKGDKLLKCQNCKAKEKKEVLQDVDTTIPETPESTLPNQSSTDPSPHITRPSSSASLTNDAASKHLWIPSTLTVSKRLKIRTKALPANALSTYKEPQEEIQSPSPTQNHRRPEIGAQATANVPTVDEVIANETDASLPVAKHPVAEPSVVDPPIVERPANDEMPNDSEIGDNPIASYEHTEDTHEASESDGPASTNTRPTEYTPSLEMSALQPPANDGLDLASQGLEPHTQSFYVKRDLIGMALIAANGERWSTAQVNNWIADNFFLYRKGEGNWEKSVSTTLSKCSDFHGAQVPGQRARLWTFQSTSSRMKFEKEFAQHPALAPKSISQNSTARLARKTVAQPVCGLQSQSEKGIQAASADAPPSTTASRGERILEQQNLELVSANTVSNVEPHREISGIYMPFERPEDYLALHKKEANPNISREIDFFKAFPQYAKPSIETMSKAEIQAKIENIKERPSRKAGFGNKILRPGVRPRRDPHDEMEGKWHPTFGIRSQGGVPTRREDVDDTVTMKETFGFPDNPVPVLFEGQLAFRDGTPVSGKLPRLRGAYKVGRLFGGELRL</sequence>
<feature type="region of interest" description="Disordered" evidence="2">
    <location>
        <begin position="535"/>
        <end position="600"/>
    </location>
</feature>
<dbReference type="EMBL" id="ML976983">
    <property type="protein sequence ID" value="KAF1960103.1"/>
    <property type="molecule type" value="Genomic_DNA"/>
</dbReference>
<evidence type="ECO:0000313" key="4">
    <source>
        <dbReference type="EMBL" id="KAF1960103.1"/>
    </source>
</evidence>
<feature type="region of interest" description="Disordered" evidence="2">
    <location>
        <begin position="423"/>
        <end position="457"/>
    </location>
</feature>
<keyword evidence="5" id="KW-1185">Reference proteome</keyword>
<dbReference type="SMART" id="SM00339">
    <property type="entry name" value="FH"/>
    <property type="match status" value="1"/>
</dbReference>
<feature type="region of interest" description="Disordered" evidence="2">
    <location>
        <begin position="488"/>
        <end position="522"/>
    </location>
</feature>
<protein>
    <recommendedName>
        <fullName evidence="3">Fork-head domain-containing protein</fullName>
    </recommendedName>
</protein>
<feature type="compositionally biased region" description="Polar residues" evidence="2">
    <location>
        <begin position="591"/>
        <end position="600"/>
    </location>
</feature>
<evidence type="ECO:0000256" key="1">
    <source>
        <dbReference type="ARBA" id="ARBA00023125"/>
    </source>
</evidence>
<feature type="compositionally biased region" description="Polar residues" evidence="2">
    <location>
        <begin position="332"/>
        <end position="360"/>
    </location>
</feature>
<name>A0A6A5U4M9_9PLEO</name>
<dbReference type="Proteomes" id="UP000800035">
    <property type="component" value="Unassembled WGS sequence"/>
</dbReference>
<dbReference type="OrthoDB" id="5431456at2759"/>
<dbReference type="InterPro" id="IPR011011">
    <property type="entry name" value="Znf_FYVE_PHD"/>
</dbReference>